<proteinExistence type="predicted"/>
<dbReference type="SUPFAM" id="SSF53098">
    <property type="entry name" value="Ribonuclease H-like"/>
    <property type="match status" value="1"/>
</dbReference>
<reference evidence="2 3" key="1">
    <citation type="journal article" date="2017" name="Front. Microbiol.">
        <title>Labilibaculum manganireducens gen. nov., sp. nov. and Labilibaculum filiforme sp. nov., Novel Bacteroidetes Isolated from Subsurface Sediments of the Baltic Sea.</title>
        <authorList>
            <person name="Vandieken V."/>
            <person name="Marshall I.P."/>
            <person name="Niemann H."/>
            <person name="Engelen B."/>
            <person name="Cypionka H."/>
        </authorList>
    </citation>
    <scope>NUCLEOTIDE SEQUENCE [LARGE SCALE GENOMIC DNA]</scope>
    <source>
        <strain evidence="2 3">59.10-2M</strain>
    </source>
</reference>
<gene>
    <name evidence="2" type="ORF">BZG01_03480</name>
</gene>
<organism evidence="2 3">
    <name type="scientific">Labilibaculum manganireducens</name>
    <dbReference type="NCBI Taxonomy" id="1940525"/>
    <lineage>
        <taxon>Bacteria</taxon>
        <taxon>Pseudomonadati</taxon>
        <taxon>Bacteroidota</taxon>
        <taxon>Bacteroidia</taxon>
        <taxon>Marinilabiliales</taxon>
        <taxon>Marinifilaceae</taxon>
        <taxon>Labilibaculum</taxon>
    </lineage>
</organism>
<feature type="domain" description="RNase H type-1" evidence="1">
    <location>
        <begin position="1"/>
        <end position="149"/>
    </location>
</feature>
<dbReference type="Gene3D" id="3.30.420.10">
    <property type="entry name" value="Ribonuclease H-like superfamily/Ribonuclease H"/>
    <property type="match status" value="1"/>
</dbReference>
<protein>
    <submittedName>
        <fullName evidence="2">Ribonuclease H</fullName>
    </submittedName>
</protein>
<dbReference type="GO" id="GO:0004523">
    <property type="term" value="F:RNA-DNA hybrid ribonuclease activity"/>
    <property type="evidence" value="ECO:0007669"/>
    <property type="project" value="InterPro"/>
</dbReference>
<dbReference type="PROSITE" id="PS50879">
    <property type="entry name" value="RNASE_H_1"/>
    <property type="match status" value="1"/>
</dbReference>
<dbReference type="InterPro" id="IPR012337">
    <property type="entry name" value="RNaseH-like_sf"/>
</dbReference>
<name>A0A2N3IEQ6_9BACT</name>
<dbReference type="RefSeq" id="WP_101308438.1">
    <property type="nucleotide sequence ID" value="NZ_MVDE01000003.1"/>
</dbReference>
<dbReference type="EMBL" id="MVDE01000003">
    <property type="protein sequence ID" value="PKQ68789.1"/>
    <property type="molecule type" value="Genomic_DNA"/>
</dbReference>
<sequence>MCKPLFLFTDGSVNPQSKIGFGAILLLQDLNVSLNEAKTLVKLNRFENTSSTKLELQVLLLALNEIDSDNCHVIVYTDSQNIIGLPARRERFEKNGYCSKNGRLIANHQLYQEFYGLTDSLQCEFVKVKGHKVSGQKDQVDQLFTLVDRASRVALRG</sequence>
<keyword evidence="3" id="KW-1185">Reference proteome</keyword>
<dbReference type="GO" id="GO:0003676">
    <property type="term" value="F:nucleic acid binding"/>
    <property type="evidence" value="ECO:0007669"/>
    <property type="project" value="InterPro"/>
</dbReference>
<evidence type="ECO:0000313" key="2">
    <source>
        <dbReference type="EMBL" id="PKQ68789.1"/>
    </source>
</evidence>
<evidence type="ECO:0000259" key="1">
    <source>
        <dbReference type="PROSITE" id="PS50879"/>
    </source>
</evidence>
<dbReference type="Pfam" id="PF00075">
    <property type="entry name" value="RNase_H"/>
    <property type="match status" value="1"/>
</dbReference>
<dbReference type="AlphaFoldDB" id="A0A2N3IEQ6"/>
<evidence type="ECO:0000313" key="3">
    <source>
        <dbReference type="Proteomes" id="UP000233618"/>
    </source>
</evidence>
<accession>A0A2N3IEQ6</accession>
<dbReference type="Proteomes" id="UP000233618">
    <property type="component" value="Unassembled WGS sequence"/>
</dbReference>
<dbReference type="InterPro" id="IPR036397">
    <property type="entry name" value="RNaseH_sf"/>
</dbReference>
<comment type="caution">
    <text evidence="2">The sequence shown here is derived from an EMBL/GenBank/DDBJ whole genome shotgun (WGS) entry which is preliminary data.</text>
</comment>
<dbReference type="InterPro" id="IPR002156">
    <property type="entry name" value="RNaseH_domain"/>
</dbReference>